<evidence type="ECO:0000313" key="2">
    <source>
        <dbReference type="EMBL" id="RLL48477.1"/>
    </source>
</evidence>
<protein>
    <recommendedName>
        <fullName evidence="1">VOC domain-containing protein</fullName>
    </recommendedName>
</protein>
<keyword evidence="3" id="KW-1185">Reference proteome</keyword>
<dbReference type="SUPFAM" id="SSF54593">
    <property type="entry name" value="Glyoxalase/Bleomycin resistance protein/Dihydroxybiphenyl dioxygenase"/>
    <property type="match status" value="1"/>
</dbReference>
<dbReference type="PROSITE" id="PS51819">
    <property type="entry name" value="VOC"/>
    <property type="match status" value="1"/>
</dbReference>
<dbReference type="Pfam" id="PF00903">
    <property type="entry name" value="Glyoxalase"/>
    <property type="match status" value="1"/>
</dbReference>
<comment type="caution">
    <text evidence="2">The sequence shown here is derived from an EMBL/GenBank/DDBJ whole genome shotgun (WGS) entry which is preliminary data.</text>
</comment>
<dbReference type="RefSeq" id="WP_121521631.1">
    <property type="nucleotide sequence ID" value="NZ_RCHR01000001.1"/>
</dbReference>
<reference evidence="2 3" key="1">
    <citation type="submission" date="2018-10" db="EMBL/GenBank/DDBJ databases">
        <title>Oceanobacillus sp. YLB-02 draft genome.</title>
        <authorList>
            <person name="Yu L."/>
        </authorList>
    </citation>
    <scope>NUCLEOTIDE SEQUENCE [LARGE SCALE GENOMIC DNA]</scope>
    <source>
        <strain evidence="2 3">YLB-02</strain>
    </source>
</reference>
<dbReference type="Gene3D" id="3.10.180.10">
    <property type="entry name" value="2,3-Dihydroxybiphenyl 1,2-Dioxygenase, domain 1"/>
    <property type="match status" value="1"/>
</dbReference>
<feature type="domain" description="VOC" evidence="1">
    <location>
        <begin position="1"/>
        <end position="75"/>
    </location>
</feature>
<dbReference type="InterPro" id="IPR004360">
    <property type="entry name" value="Glyas_Fos-R_dOase_dom"/>
</dbReference>
<evidence type="ECO:0000313" key="3">
    <source>
        <dbReference type="Proteomes" id="UP000270219"/>
    </source>
</evidence>
<dbReference type="OrthoDB" id="9795618at2"/>
<evidence type="ECO:0000259" key="1">
    <source>
        <dbReference type="PROSITE" id="PS51819"/>
    </source>
</evidence>
<accession>A0A498DUE4</accession>
<dbReference type="Proteomes" id="UP000270219">
    <property type="component" value="Unassembled WGS sequence"/>
</dbReference>
<sequence>MRNLPDRHPLKVTGNSQKIGLGVEIVLEVEDVNDVYNKVVAKGYPIHTELTKRPWGMNDFRIMDPDGYYLRITSSN</sequence>
<name>A0A498DUE4_9BACI</name>
<dbReference type="InterPro" id="IPR037523">
    <property type="entry name" value="VOC_core"/>
</dbReference>
<proteinExistence type="predicted"/>
<dbReference type="InterPro" id="IPR029068">
    <property type="entry name" value="Glyas_Bleomycin-R_OHBP_Dase"/>
</dbReference>
<dbReference type="EMBL" id="RCHR01000001">
    <property type="protein sequence ID" value="RLL48477.1"/>
    <property type="molecule type" value="Genomic_DNA"/>
</dbReference>
<dbReference type="AlphaFoldDB" id="A0A498DUE4"/>
<organism evidence="2 3">
    <name type="scientific">Oceanobacillus piezotolerans</name>
    <dbReference type="NCBI Taxonomy" id="2448030"/>
    <lineage>
        <taxon>Bacteria</taxon>
        <taxon>Bacillati</taxon>
        <taxon>Bacillota</taxon>
        <taxon>Bacilli</taxon>
        <taxon>Bacillales</taxon>
        <taxon>Bacillaceae</taxon>
        <taxon>Oceanobacillus</taxon>
    </lineage>
</organism>
<gene>
    <name evidence="2" type="ORF">D8M04_04255</name>
</gene>